<dbReference type="EMBL" id="JAPUUL010000093">
    <property type="protein sequence ID" value="KAJ8132716.1"/>
    <property type="molecule type" value="Genomic_DNA"/>
</dbReference>
<sequence length="751" mass="84316">MAVPSNQIYEPLPNATSIRVLVLAPGDPDDSDISFGLMTSDLDWDHAAFPDSTPPGVQIPSLITGEPTGDDEPPSQFPIALDIDFETDASEPRVHPFQRYEALSYVWGDLGDPEYVFLEGGVQLPVTKNLYAALRSLRQRRTGRKLWIDALCINQNDYEEKKIQLGLMRRVYQQAEKVVAYLPLSVPDQKNINELVPKIMRASMLYKEHMDSAEKDESNQGQYTGPLNSISDPDTEKIPINENEPLSVTLSSAFGDNKQYLEGFGLPRVDSPLWDSWRRLFASPYFRRIWIWQEVTLGNNLRIWFGDGEGDAEPLMFAHHFLDLYSASMNSSYNAAWCDSDEDTQETLKDRLEGSANAITMFRERILTRNAGRSRRRLIEKLAAVGTFDATDPRDKIYALLGLVSDGEFFTQHVSYAPTDSVGKIFARFAKLFIDRGEGIEVLLQAGLRDDEDEWPSWVPRWDSLERTVARDAARGIGITSAHMQVDEKNQTLRVSGVFLDDIEVVNDMVLEALQITLDGVSITRFLFTIARGFAMVFKTFSPRDPEEVLEQLFHVLAQPSGQSKNPKRQNPTTTPLSQDGIDASGSQGEAESSEVALAGDGDNEYDEETQILRTGFHEFLNYLTSLKDQISNAEEGVTQVTQRKSAVEYQTFMKRALATTSHRRLCVTKGERVGMAPKRSKAGDRVVMFEGCDIHFVLRRVESSTGKNPNEGEEEKNGDPIYRLVGPAFFYTPDSEEGSSGPTIQNIRIK</sequence>
<evidence type="ECO:0000313" key="1">
    <source>
        <dbReference type="EMBL" id="KAJ8132716.1"/>
    </source>
</evidence>
<name>A0ACC2JZ12_9PEZI</name>
<proteinExistence type="predicted"/>
<keyword evidence="2" id="KW-1185">Reference proteome</keyword>
<evidence type="ECO:0000313" key="2">
    <source>
        <dbReference type="Proteomes" id="UP001153332"/>
    </source>
</evidence>
<organism evidence="1 2">
    <name type="scientific">Lasiodiplodia mahajangana</name>
    <dbReference type="NCBI Taxonomy" id="1108764"/>
    <lineage>
        <taxon>Eukaryota</taxon>
        <taxon>Fungi</taxon>
        <taxon>Dikarya</taxon>
        <taxon>Ascomycota</taxon>
        <taxon>Pezizomycotina</taxon>
        <taxon>Dothideomycetes</taxon>
        <taxon>Dothideomycetes incertae sedis</taxon>
        <taxon>Botryosphaeriales</taxon>
        <taxon>Botryosphaeriaceae</taxon>
        <taxon>Lasiodiplodia</taxon>
    </lineage>
</organism>
<dbReference type="Proteomes" id="UP001153332">
    <property type="component" value="Unassembled WGS sequence"/>
</dbReference>
<accession>A0ACC2JZ12</accession>
<protein>
    <submittedName>
        <fullName evidence="1">Uncharacterized protein</fullName>
    </submittedName>
</protein>
<gene>
    <name evidence="1" type="ORF">O1611_g911</name>
</gene>
<comment type="caution">
    <text evidence="1">The sequence shown here is derived from an EMBL/GenBank/DDBJ whole genome shotgun (WGS) entry which is preliminary data.</text>
</comment>
<reference evidence="1" key="1">
    <citation type="submission" date="2022-12" db="EMBL/GenBank/DDBJ databases">
        <title>Genome Sequence of Lasiodiplodia mahajangana.</title>
        <authorList>
            <person name="Buettner E."/>
        </authorList>
    </citation>
    <scope>NUCLEOTIDE SEQUENCE</scope>
    <source>
        <strain evidence="1">VT137</strain>
    </source>
</reference>